<comment type="function">
    <text evidence="2">Catalyzes a mechanistically unusual reaction, the ATP-dependent insertion of CO2 between the N7 and N8 nitrogen atoms of 7,8-diaminopelargonic acid (DAPA, also called 7,8-diammoniononanoate) to form a ureido ring.</text>
</comment>
<comment type="similarity">
    <text evidence="2">Belongs to the dethiobiotin synthetase family.</text>
</comment>
<evidence type="ECO:0000313" key="4">
    <source>
        <dbReference type="Proteomes" id="UP000236655"/>
    </source>
</evidence>
<feature type="binding site" evidence="2">
    <location>
        <position position="43"/>
    </location>
    <ligand>
        <name>substrate</name>
    </ligand>
</feature>
<dbReference type="PANTHER" id="PTHR43210">
    <property type="entry name" value="DETHIOBIOTIN SYNTHETASE"/>
    <property type="match status" value="1"/>
</dbReference>
<comment type="cofactor">
    <cofactor evidence="2">
        <name>Mg(2+)</name>
        <dbReference type="ChEBI" id="CHEBI:18420"/>
    </cofactor>
</comment>
<reference evidence="4" key="1">
    <citation type="submission" date="2017-11" db="EMBL/GenBank/DDBJ databases">
        <authorList>
            <person name="Chan K.G."/>
            <person name="Lee L.S."/>
        </authorList>
    </citation>
    <scope>NUCLEOTIDE SEQUENCE [LARGE SCALE GENOMIC DNA]</scope>
    <source>
        <strain evidence="4">DSM 100970</strain>
    </source>
</reference>
<feature type="binding site" evidence="2">
    <location>
        <begin position="179"/>
        <end position="180"/>
    </location>
    <ligand>
        <name>ATP</name>
        <dbReference type="ChEBI" id="CHEBI:30616"/>
    </ligand>
</feature>
<dbReference type="SUPFAM" id="SSF52540">
    <property type="entry name" value="P-loop containing nucleoside triphosphate hydrolases"/>
    <property type="match status" value="1"/>
</dbReference>
<keyword evidence="1 2" id="KW-0093">Biotin biosynthesis</keyword>
<comment type="caution">
    <text evidence="2">Lacks conserved residue(s) required for the propagation of feature annotation.</text>
</comment>
<feature type="active site" evidence="2">
    <location>
        <position position="39"/>
    </location>
</feature>
<dbReference type="InterPro" id="IPR027417">
    <property type="entry name" value="P-loop_NTPase"/>
</dbReference>
<name>A0A2I7N3Q3_9NEIS</name>
<keyword evidence="2" id="KW-0479">Metal-binding</keyword>
<feature type="binding site" evidence="2">
    <location>
        <position position="119"/>
    </location>
    <ligand>
        <name>Mg(2+)</name>
        <dbReference type="ChEBI" id="CHEBI:18420"/>
    </ligand>
</feature>
<keyword evidence="2" id="KW-0547">Nucleotide-binding</keyword>
<feature type="binding site" evidence="2">
    <location>
        <position position="208"/>
    </location>
    <ligand>
        <name>ATP</name>
        <dbReference type="ChEBI" id="CHEBI:30616"/>
    </ligand>
</feature>
<comment type="subunit">
    <text evidence="2">Homodimer.</text>
</comment>
<evidence type="ECO:0000256" key="1">
    <source>
        <dbReference type="ARBA" id="ARBA00022756"/>
    </source>
</evidence>
<keyword evidence="4" id="KW-1185">Reference proteome</keyword>
<dbReference type="GO" id="GO:0005524">
    <property type="term" value="F:ATP binding"/>
    <property type="evidence" value="ECO:0007669"/>
    <property type="project" value="UniProtKB-UniRule"/>
</dbReference>
<dbReference type="Pfam" id="PF13500">
    <property type="entry name" value="AAA_26"/>
    <property type="match status" value="1"/>
</dbReference>
<keyword evidence="2" id="KW-0067">ATP-binding</keyword>
<dbReference type="GO" id="GO:0000287">
    <property type="term" value="F:magnesium ion binding"/>
    <property type="evidence" value="ECO:0007669"/>
    <property type="project" value="UniProtKB-UniRule"/>
</dbReference>
<dbReference type="AlphaFoldDB" id="A0A2I7N3Q3"/>
<accession>A0A2I7N3Q3</accession>
<protein>
    <recommendedName>
        <fullName evidence="2">ATP-dependent dethiobiotin synthetase BioD</fullName>
        <ecNumber evidence="2">6.3.3.3</ecNumber>
    </recommendedName>
    <alternativeName>
        <fullName evidence="2">DTB synthetase</fullName>
        <shortName evidence="2">DTBS</shortName>
    </alternativeName>
    <alternativeName>
        <fullName evidence="2">Dethiobiotin synthase</fullName>
    </alternativeName>
</protein>
<dbReference type="EC" id="6.3.3.3" evidence="2"/>
<dbReference type="NCBIfam" id="TIGR00347">
    <property type="entry name" value="bioD"/>
    <property type="match status" value="1"/>
</dbReference>
<dbReference type="UniPathway" id="UPA00078">
    <property type="reaction ID" value="UER00161"/>
</dbReference>
<dbReference type="HAMAP" id="MF_00336">
    <property type="entry name" value="BioD"/>
    <property type="match status" value="1"/>
</dbReference>
<dbReference type="PANTHER" id="PTHR43210:SF5">
    <property type="entry name" value="DETHIOBIOTIN SYNTHETASE"/>
    <property type="match status" value="1"/>
</dbReference>
<comment type="subcellular location">
    <subcellularLocation>
        <location evidence="2">Cytoplasm</location>
    </subcellularLocation>
</comment>
<dbReference type="OrthoDB" id="9802097at2"/>
<dbReference type="GO" id="GO:0004141">
    <property type="term" value="F:dethiobiotin synthase activity"/>
    <property type="evidence" value="ECO:0007669"/>
    <property type="project" value="UniProtKB-UniRule"/>
</dbReference>
<feature type="binding site" evidence="2">
    <location>
        <begin position="119"/>
        <end position="122"/>
    </location>
    <ligand>
        <name>ATP</name>
        <dbReference type="ChEBI" id="CHEBI:30616"/>
    </ligand>
</feature>
<gene>
    <name evidence="2 3" type="primary">bioD</name>
    <name evidence="3" type="ORF">CUN60_01780</name>
</gene>
<dbReference type="CDD" id="cd03109">
    <property type="entry name" value="DTBS"/>
    <property type="match status" value="1"/>
</dbReference>
<feature type="binding site" evidence="2">
    <location>
        <position position="18"/>
    </location>
    <ligand>
        <name>Mg(2+)</name>
        <dbReference type="ChEBI" id="CHEBI:18420"/>
    </ligand>
</feature>
<dbReference type="GO" id="GO:0009102">
    <property type="term" value="P:biotin biosynthetic process"/>
    <property type="evidence" value="ECO:0007669"/>
    <property type="project" value="UniProtKB-UniRule"/>
</dbReference>
<feature type="binding site" evidence="2">
    <location>
        <begin position="14"/>
        <end position="19"/>
    </location>
    <ligand>
        <name>ATP</name>
        <dbReference type="ChEBI" id="CHEBI:30616"/>
    </ligand>
</feature>
<dbReference type="EMBL" id="CP024847">
    <property type="protein sequence ID" value="AUR51087.1"/>
    <property type="molecule type" value="Genomic_DNA"/>
</dbReference>
<proteinExistence type="inferred from homology"/>
<dbReference type="InterPro" id="IPR004472">
    <property type="entry name" value="DTB_synth_BioD"/>
</dbReference>
<comment type="catalytic activity">
    <reaction evidence="2">
        <text>(7R,8S)-7,8-diammoniononanoate + CO2 + ATP = (4R,5S)-dethiobiotin + ADP + phosphate + 3 H(+)</text>
        <dbReference type="Rhea" id="RHEA:15805"/>
        <dbReference type="ChEBI" id="CHEBI:15378"/>
        <dbReference type="ChEBI" id="CHEBI:16526"/>
        <dbReference type="ChEBI" id="CHEBI:30616"/>
        <dbReference type="ChEBI" id="CHEBI:43474"/>
        <dbReference type="ChEBI" id="CHEBI:149469"/>
        <dbReference type="ChEBI" id="CHEBI:149473"/>
        <dbReference type="ChEBI" id="CHEBI:456216"/>
        <dbReference type="EC" id="6.3.3.3"/>
    </reaction>
</comment>
<organism evidence="3 4">
    <name type="scientific">Aquella oligotrophica</name>
    <dbReference type="NCBI Taxonomy" id="2067065"/>
    <lineage>
        <taxon>Bacteria</taxon>
        <taxon>Pseudomonadati</taxon>
        <taxon>Pseudomonadota</taxon>
        <taxon>Betaproteobacteria</taxon>
        <taxon>Neisseriales</taxon>
        <taxon>Neisseriaceae</taxon>
        <taxon>Aquella</taxon>
    </lineage>
</organism>
<dbReference type="Gene3D" id="3.40.50.300">
    <property type="entry name" value="P-loop containing nucleotide triphosphate hydrolases"/>
    <property type="match status" value="1"/>
</dbReference>
<keyword evidence="2" id="KW-0963">Cytoplasm</keyword>
<comment type="pathway">
    <text evidence="2">Cofactor biosynthesis; biotin biosynthesis; biotin from 7,8-diaminononanoate: step 1/2.</text>
</comment>
<evidence type="ECO:0000313" key="3">
    <source>
        <dbReference type="EMBL" id="AUR51087.1"/>
    </source>
</evidence>
<feature type="binding site" evidence="2">
    <location>
        <position position="56"/>
    </location>
    <ligand>
        <name>ATP</name>
        <dbReference type="ChEBI" id="CHEBI:30616"/>
    </ligand>
</feature>
<dbReference type="Proteomes" id="UP000236655">
    <property type="component" value="Chromosome"/>
</dbReference>
<dbReference type="KEGG" id="nba:CUN60_01780"/>
<sequence>MNKQVFAVIGTDTEIGKTYSCCRILEYLVTVEKKVTGLKPIASGVLETPLGVVNSDSYAHYQASNVKLTIDKITPFCFKEAIAPHIAAINEDVDLNSAIIADKINFSIAASEAEIIIVEGVGGLMVPLNYQETYLDLLKRLGLPIILVVGVKLGCLNHVLLTNHVLLNHGLKPVGFIANCLDEAMPYLVENIATLEKMLSCDLLATINYGGGIEPTAKFNQVFGLQ</sequence>
<dbReference type="RefSeq" id="WP_102950387.1">
    <property type="nucleotide sequence ID" value="NZ_CP024847.1"/>
</dbReference>
<feature type="binding site" evidence="2">
    <location>
        <position position="56"/>
    </location>
    <ligand>
        <name>Mg(2+)</name>
        <dbReference type="ChEBI" id="CHEBI:18420"/>
    </ligand>
</feature>
<dbReference type="GO" id="GO:0005829">
    <property type="term" value="C:cytosol"/>
    <property type="evidence" value="ECO:0007669"/>
    <property type="project" value="TreeGrafter"/>
</dbReference>
<dbReference type="PIRSF" id="PIRSF006755">
    <property type="entry name" value="DTB_synth"/>
    <property type="match status" value="1"/>
</dbReference>
<evidence type="ECO:0000256" key="2">
    <source>
        <dbReference type="HAMAP-Rule" id="MF_00336"/>
    </source>
</evidence>
<keyword evidence="2" id="KW-0436">Ligase</keyword>
<keyword evidence="2" id="KW-0460">Magnesium</keyword>